<dbReference type="Pfam" id="PF13854">
    <property type="entry name" value="Kelch_HCF"/>
    <property type="match status" value="1"/>
</dbReference>
<feature type="domain" description="Fibronectin type-III" evidence="9">
    <location>
        <begin position="756"/>
        <end position="863"/>
    </location>
</feature>
<dbReference type="SUPFAM" id="SSF117281">
    <property type="entry name" value="Kelch motif"/>
    <property type="match status" value="1"/>
</dbReference>
<dbReference type="PANTHER" id="PTHR46003:SF1">
    <property type="entry name" value="HOST CELL FACTOR"/>
    <property type="match status" value="1"/>
</dbReference>
<feature type="compositionally biased region" description="Basic and acidic residues" evidence="8">
    <location>
        <begin position="624"/>
        <end position="638"/>
    </location>
</feature>
<dbReference type="InterPro" id="IPR043536">
    <property type="entry name" value="HCF1/2"/>
</dbReference>
<evidence type="ECO:0000256" key="7">
    <source>
        <dbReference type="ARBA" id="ARBA00023306"/>
    </source>
</evidence>
<evidence type="ECO:0000256" key="6">
    <source>
        <dbReference type="ARBA" id="ARBA00023242"/>
    </source>
</evidence>
<comment type="subcellular location">
    <subcellularLocation>
        <location evidence="1">Nucleus</location>
    </subcellularLocation>
</comment>
<evidence type="ECO:0000256" key="2">
    <source>
        <dbReference type="ARBA" id="ARBA00022441"/>
    </source>
</evidence>
<dbReference type="FunFam" id="2.120.10.80:FF:000015">
    <property type="entry name" value="host cell factor 1 isoform X1"/>
    <property type="match status" value="1"/>
</dbReference>
<comment type="caution">
    <text evidence="10">The sequence shown here is derived from an EMBL/GenBank/DDBJ whole genome shotgun (WGS) entry which is preliminary data.</text>
</comment>
<dbReference type="SMART" id="SM00060">
    <property type="entry name" value="FN3"/>
    <property type="match status" value="2"/>
</dbReference>
<evidence type="ECO:0000256" key="4">
    <source>
        <dbReference type="ARBA" id="ARBA00022737"/>
    </source>
</evidence>
<evidence type="ECO:0000313" key="11">
    <source>
        <dbReference type="Proteomes" id="UP000078046"/>
    </source>
</evidence>
<feature type="compositionally biased region" description="Polar residues" evidence="8">
    <location>
        <begin position="597"/>
        <end position="614"/>
    </location>
</feature>
<dbReference type="InterPro" id="IPR013783">
    <property type="entry name" value="Ig-like_fold"/>
</dbReference>
<dbReference type="Proteomes" id="UP000078046">
    <property type="component" value="Unassembled WGS sequence"/>
</dbReference>
<keyword evidence="11" id="KW-1185">Reference proteome</keyword>
<keyword evidence="3" id="KW-0597">Phosphoprotein</keyword>
<dbReference type="InterPro" id="IPR036116">
    <property type="entry name" value="FN3_sf"/>
</dbReference>
<dbReference type="Gene3D" id="2.60.40.10">
    <property type="entry name" value="Immunoglobulins"/>
    <property type="match status" value="2"/>
</dbReference>
<dbReference type="CDD" id="cd00063">
    <property type="entry name" value="FN3"/>
    <property type="match status" value="2"/>
</dbReference>
<keyword evidence="5" id="KW-0068">Autocatalytic cleavage</keyword>
<dbReference type="InterPro" id="IPR015915">
    <property type="entry name" value="Kelch-typ_b-propeller"/>
</dbReference>
<feature type="region of interest" description="Disordered" evidence="8">
    <location>
        <begin position="573"/>
        <end position="638"/>
    </location>
</feature>
<evidence type="ECO:0000256" key="1">
    <source>
        <dbReference type="ARBA" id="ARBA00004123"/>
    </source>
</evidence>
<organism evidence="10 11">
    <name type="scientific">Intoshia linei</name>
    <dbReference type="NCBI Taxonomy" id="1819745"/>
    <lineage>
        <taxon>Eukaryota</taxon>
        <taxon>Metazoa</taxon>
        <taxon>Spiralia</taxon>
        <taxon>Lophotrochozoa</taxon>
        <taxon>Mesozoa</taxon>
        <taxon>Orthonectida</taxon>
        <taxon>Rhopaluridae</taxon>
        <taxon>Intoshia</taxon>
    </lineage>
</organism>
<feature type="domain" description="Fibronectin type-III" evidence="9">
    <location>
        <begin position="360"/>
        <end position="740"/>
    </location>
</feature>
<dbReference type="Gene3D" id="6.10.250.2590">
    <property type="match status" value="1"/>
</dbReference>
<dbReference type="FunFam" id="2.120.10.80:FF:000008">
    <property type="entry name" value="host cell factor 1 isoform X1"/>
    <property type="match status" value="1"/>
</dbReference>
<keyword evidence="2" id="KW-0880">Kelch repeat</keyword>
<dbReference type="AlphaFoldDB" id="A0A177B5I4"/>
<dbReference type="Gene3D" id="2.120.10.80">
    <property type="entry name" value="Kelch-type beta propeller"/>
    <property type="match status" value="2"/>
</dbReference>
<gene>
    <name evidence="10" type="ORF">A3Q56_03367</name>
</gene>
<reference evidence="10 11" key="1">
    <citation type="submission" date="2016-04" db="EMBL/GenBank/DDBJ databases">
        <title>The genome of Intoshia linei affirms orthonectids as highly simplified spiralians.</title>
        <authorList>
            <person name="Mikhailov K.V."/>
            <person name="Slusarev G.S."/>
            <person name="Nikitin M.A."/>
            <person name="Logacheva M.D."/>
            <person name="Penin A."/>
            <person name="Aleoshin V."/>
            <person name="Panchin Y.V."/>
        </authorList>
    </citation>
    <scope>NUCLEOTIDE SEQUENCE [LARGE SCALE GENOMIC DNA]</scope>
    <source>
        <strain evidence="10">Intl2013</strain>
        <tissue evidence="10">Whole animal</tissue>
    </source>
</reference>
<dbReference type="OrthoDB" id="10001928at2759"/>
<keyword evidence="4" id="KW-0677">Repeat</keyword>
<dbReference type="InterPro" id="IPR059124">
    <property type="entry name" value="Kelch_HCF"/>
</dbReference>
<dbReference type="SUPFAM" id="SSF49265">
    <property type="entry name" value="Fibronectin type III"/>
    <property type="match status" value="1"/>
</dbReference>
<dbReference type="EMBL" id="LWCA01000370">
    <property type="protein sequence ID" value="OAF68903.1"/>
    <property type="molecule type" value="Genomic_DNA"/>
</dbReference>
<feature type="compositionally biased region" description="Acidic residues" evidence="8">
    <location>
        <begin position="575"/>
        <end position="584"/>
    </location>
</feature>
<sequence length="907" mass="101292">MSSDVQNTKIKPPTVKWKRIANTSGQTPKARHGHRAVAIKELMLIFGGGNEGIVDDVHVFNAATNQWFIPTVIGDIPPGCAAFGFIVDDVRVIVFGGMVEYGRYSNSLYELDATKWEWKKLHVKDPKNGPVPCPRLGHSFVVLDRKIYLFGGLANDSDDPKNNIPRYLNDLYILDLTKSTLAWELPQTSGTPPPPRESHSCVAYSSIDNTEKFLLIYGGMSGCRLGDLWKFDIITHTWFKPIINGIAPLPRSLHTATVIDNRMFVFGGWVPLVMDETRLANHDKEWKCTNSLASLDMETMTWEHLSIEVLDDAQPRARAGHSMCVIHSRLYIWSGRDGYRKAWNNQICFKDLWFLETAKPLPPQVINLVRASTNTLEICWSNIPNATSYLLQIQKIDSLQNDTNIRQTTSDVAQVKTNGDNEITPPIQNRSHIVNPMGIRILRQNKDALKKSKNVYSIRPSAESFGRVKLNSSQIIRLNRNPSLIGNTNFADSPKIVHVVNKGGKIIRQPVSIKNVQSINNINSKYSILQPQKTITTISNNAALHKSNMVTISPKTVNLSTDTPDASKKKMMEVDGLEGSDTEPSESNVESEKTESFNEGSSILPNDADVQTEQPVVPELKPQNNDDKTQDTKPDESIFNNHETDVLKSVDSVTSVINDKRDDNVKFETAKNDKTVKIKYTDNWHDVCQMKSISCIVSQYSYVPHSDTPSASLDATRMIKLQPGNGYLFRVAAINACGQSDFSEAFLYRTGLPGFPGAPSTVKINKSLNGATLRWEPPEVAVGRIIQYSVYLAMKKSPLPNPVYSRVPSHPITSAPLQFVRVYVGEQPSCLVSKESLSQAYIDPDLKPAIIFRIAARNQKGYGPATQVRWLQDVANTTPMKPGIKRLVYNNVPNITNPTVKQRKFVN</sequence>
<evidence type="ECO:0000256" key="3">
    <source>
        <dbReference type="ARBA" id="ARBA00022553"/>
    </source>
</evidence>
<evidence type="ECO:0000313" key="10">
    <source>
        <dbReference type="EMBL" id="OAF68903.1"/>
    </source>
</evidence>
<name>A0A177B5I4_9BILA</name>
<evidence type="ECO:0000256" key="5">
    <source>
        <dbReference type="ARBA" id="ARBA00022813"/>
    </source>
</evidence>
<proteinExistence type="predicted"/>
<keyword evidence="6" id="KW-0539">Nucleus</keyword>
<dbReference type="GO" id="GO:0006338">
    <property type="term" value="P:chromatin remodeling"/>
    <property type="evidence" value="ECO:0007669"/>
    <property type="project" value="TreeGrafter"/>
</dbReference>
<evidence type="ECO:0000256" key="8">
    <source>
        <dbReference type="SAM" id="MobiDB-lite"/>
    </source>
</evidence>
<dbReference type="InterPro" id="IPR003961">
    <property type="entry name" value="FN3_dom"/>
</dbReference>
<protein>
    <submittedName>
        <fullName evidence="10">Rab9 effector protein with kelch motifs</fullName>
    </submittedName>
</protein>
<accession>A0A177B5I4</accession>
<dbReference type="GO" id="GO:0003713">
    <property type="term" value="F:transcription coactivator activity"/>
    <property type="evidence" value="ECO:0007669"/>
    <property type="project" value="TreeGrafter"/>
</dbReference>
<dbReference type="GO" id="GO:0035097">
    <property type="term" value="C:histone methyltransferase complex"/>
    <property type="evidence" value="ECO:0007669"/>
    <property type="project" value="TreeGrafter"/>
</dbReference>
<evidence type="ECO:0000259" key="9">
    <source>
        <dbReference type="SMART" id="SM00060"/>
    </source>
</evidence>
<dbReference type="PANTHER" id="PTHR46003">
    <property type="entry name" value="HOST CELL FACTOR"/>
    <property type="match status" value="1"/>
</dbReference>
<keyword evidence="7" id="KW-0131">Cell cycle</keyword>